<feature type="transmembrane region" description="Helical" evidence="6">
    <location>
        <begin position="204"/>
        <end position="227"/>
    </location>
</feature>
<dbReference type="RefSeq" id="WP_024905791.1">
    <property type="nucleotide sequence ID" value="NZ_CADFGU010000004.1"/>
</dbReference>
<dbReference type="InterPro" id="IPR050638">
    <property type="entry name" value="AA-Vitamin_Transporters"/>
</dbReference>
<dbReference type="PATRIC" id="fig|28092.6.peg.4684"/>
<feature type="transmembrane region" description="Helical" evidence="6">
    <location>
        <begin position="262"/>
        <end position="283"/>
    </location>
</feature>
<protein>
    <recommendedName>
        <fullName evidence="7">EamA domain-containing protein</fullName>
    </recommendedName>
</protein>
<dbReference type="InterPro" id="IPR037185">
    <property type="entry name" value="EmrE-like"/>
</dbReference>
<dbReference type="Pfam" id="PF00892">
    <property type="entry name" value="EamA"/>
    <property type="match status" value="2"/>
</dbReference>
<organism evidence="8 9">
    <name type="scientific">Robbsia andropogonis</name>
    <dbReference type="NCBI Taxonomy" id="28092"/>
    <lineage>
        <taxon>Bacteria</taxon>
        <taxon>Pseudomonadati</taxon>
        <taxon>Pseudomonadota</taxon>
        <taxon>Betaproteobacteria</taxon>
        <taxon>Burkholderiales</taxon>
        <taxon>Burkholderiaceae</taxon>
        <taxon>Robbsia</taxon>
    </lineage>
</organism>
<keyword evidence="3 6" id="KW-0812">Transmembrane</keyword>
<evidence type="ECO:0000313" key="8">
    <source>
        <dbReference type="EMBL" id="KKB61961.1"/>
    </source>
</evidence>
<dbReference type="EMBL" id="LAQU01000027">
    <property type="protein sequence ID" value="KKB61961.1"/>
    <property type="molecule type" value="Genomic_DNA"/>
</dbReference>
<dbReference type="STRING" id="28092.WM40_19955"/>
<feature type="transmembrane region" description="Helical" evidence="6">
    <location>
        <begin position="233"/>
        <end position="255"/>
    </location>
</feature>
<dbReference type="SUPFAM" id="SSF103481">
    <property type="entry name" value="Multidrug resistance efflux transporter EmrE"/>
    <property type="match status" value="2"/>
</dbReference>
<dbReference type="GO" id="GO:0016020">
    <property type="term" value="C:membrane"/>
    <property type="evidence" value="ECO:0007669"/>
    <property type="project" value="UniProtKB-SubCell"/>
</dbReference>
<feature type="transmembrane region" description="Helical" evidence="6">
    <location>
        <begin position="60"/>
        <end position="81"/>
    </location>
</feature>
<reference evidence="8 9" key="1">
    <citation type="submission" date="2015-03" db="EMBL/GenBank/DDBJ databases">
        <title>Draft Genome Sequence of Burkholderia andropogonis type strain ICMP2807, isolated from Sorghum bicolor.</title>
        <authorList>
            <person name="Lopes-Santos L."/>
            <person name="Castro D.B."/>
            <person name="Ottoboni L.M."/>
            <person name="Park D."/>
            <person name="Weirc B.S."/>
            <person name="Destefano S.A."/>
        </authorList>
    </citation>
    <scope>NUCLEOTIDE SEQUENCE [LARGE SCALE GENOMIC DNA]</scope>
    <source>
        <strain evidence="8 9">ICMP2807</strain>
    </source>
</reference>
<dbReference type="Proteomes" id="UP000033618">
    <property type="component" value="Unassembled WGS sequence"/>
</dbReference>
<feature type="domain" description="EamA" evidence="7">
    <location>
        <begin position="174"/>
        <end position="303"/>
    </location>
</feature>
<feature type="domain" description="EamA" evidence="7">
    <location>
        <begin position="36"/>
        <end position="162"/>
    </location>
</feature>
<dbReference type="PANTHER" id="PTHR32322">
    <property type="entry name" value="INNER MEMBRANE TRANSPORTER"/>
    <property type="match status" value="1"/>
</dbReference>
<evidence type="ECO:0000256" key="4">
    <source>
        <dbReference type="ARBA" id="ARBA00022989"/>
    </source>
</evidence>
<feature type="transmembrane region" description="Helical" evidence="6">
    <location>
        <begin position="289"/>
        <end position="307"/>
    </location>
</feature>
<feature type="transmembrane region" description="Helical" evidence="6">
    <location>
        <begin position="119"/>
        <end position="142"/>
    </location>
</feature>
<keyword evidence="9" id="KW-1185">Reference proteome</keyword>
<evidence type="ECO:0000256" key="5">
    <source>
        <dbReference type="ARBA" id="ARBA00023136"/>
    </source>
</evidence>
<evidence type="ECO:0000313" key="9">
    <source>
        <dbReference type="Proteomes" id="UP000033618"/>
    </source>
</evidence>
<dbReference type="InterPro" id="IPR000620">
    <property type="entry name" value="EamA_dom"/>
</dbReference>
<feature type="transmembrane region" description="Helical" evidence="6">
    <location>
        <begin position="149"/>
        <end position="166"/>
    </location>
</feature>
<name>A0A0F5JVR9_9BURK</name>
<evidence type="ECO:0000256" key="6">
    <source>
        <dbReference type="SAM" id="Phobius"/>
    </source>
</evidence>
<dbReference type="Gene3D" id="1.10.3730.20">
    <property type="match status" value="1"/>
</dbReference>
<evidence type="ECO:0000256" key="1">
    <source>
        <dbReference type="ARBA" id="ARBA00004141"/>
    </source>
</evidence>
<feature type="transmembrane region" description="Helical" evidence="6">
    <location>
        <begin position="172"/>
        <end position="192"/>
    </location>
</feature>
<accession>A0A0F5JVR9</accession>
<evidence type="ECO:0000259" key="7">
    <source>
        <dbReference type="Pfam" id="PF00892"/>
    </source>
</evidence>
<keyword evidence="5 6" id="KW-0472">Membrane</keyword>
<proteinExistence type="inferred from homology"/>
<sequence>MTGSPDPSLAASSTPTVAGRGDAEISISTDSARRISLILMSLAGLSQGFIGPIVKLVDFAPLPLVVGRCIVAAVLLHAICILTGRRVQKTDRINTIICGFLLAGHFATLFMAYKKTDVNLVLIALFTYPMITSLLEPVFFGGRPQRRQVISAFVVTAGIACLRPAPGGSGDMIAGIGLALASAVLFSLRNILSRKLVAKSDGLAIMGWQTTIAAIAFAPSCVGLKVSDMTSSVWLGMLALGIFFTAIPHTLRILVKRHLTTATVDILAALQVVGGVLLAWILVHEAPTINVILGAAFIFTAVLWEAASTWRRGSMPE</sequence>
<comment type="subcellular location">
    <subcellularLocation>
        <location evidence="1">Membrane</location>
        <topology evidence="1">Multi-pass membrane protein</topology>
    </subcellularLocation>
</comment>
<keyword evidence="4 6" id="KW-1133">Transmembrane helix</keyword>
<gene>
    <name evidence="8" type="ORF">WM40_19955</name>
</gene>
<comment type="caution">
    <text evidence="8">The sequence shown here is derived from an EMBL/GenBank/DDBJ whole genome shotgun (WGS) entry which is preliminary data.</text>
</comment>
<evidence type="ECO:0000256" key="2">
    <source>
        <dbReference type="ARBA" id="ARBA00007362"/>
    </source>
</evidence>
<dbReference type="AlphaFoldDB" id="A0A0F5JVR9"/>
<feature type="transmembrane region" description="Helical" evidence="6">
    <location>
        <begin position="35"/>
        <end position="54"/>
    </location>
</feature>
<dbReference type="PANTHER" id="PTHR32322:SF2">
    <property type="entry name" value="EAMA DOMAIN-CONTAINING PROTEIN"/>
    <property type="match status" value="1"/>
</dbReference>
<dbReference type="OrthoDB" id="7158585at2"/>
<comment type="similarity">
    <text evidence="2">Belongs to the EamA transporter family.</text>
</comment>
<evidence type="ECO:0000256" key="3">
    <source>
        <dbReference type="ARBA" id="ARBA00022692"/>
    </source>
</evidence>
<feature type="transmembrane region" description="Helical" evidence="6">
    <location>
        <begin position="93"/>
        <end position="113"/>
    </location>
</feature>